<protein>
    <submittedName>
        <fullName evidence="3">TatD family hydrolase</fullName>
    </submittedName>
</protein>
<accession>A0ABT5L803</accession>
<keyword evidence="2 3" id="KW-0378">Hydrolase</keyword>
<name>A0ABT5L803_9MOLU</name>
<organism evidence="3 4">
    <name type="scientific">Columbia Basin potato purple top phytoplasma</name>
    <dbReference type="NCBI Taxonomy" id="307134"/>
    <lineage>
        <taxon>Bacteria</taxon>
        <taxon>Bacillati</taxon>
        <taxon>Mycoplasmatota</taxon>
        <taxon>Mollicutes</taxon>
        <taxon>Acholeplasmatales</taxon>
        <taxon>Acholeplasmataceae</taxon>
        <taxon>Candidatus Phytoplasma</taxon>
        <taxon>16SrVI (Clover proliferation group)</taxon>
    </lineage>
</organism>
<dbReference type="PANTHER" id="PTHR46124">
    <property type="entry name" value="D-AMINOACYL-TRNA DEACYLASE"/>
    <property type="match status" value="1"/>
</dbReference>
<dbReference type="Pfam" id="PF01026">
    <property type="entry name" value="TatD_DNase"/>
    <property type="match status" value="1"/>
</dbReference>
<proteinExistence type="predicted"/>
<dbReference type="PANTHER" id="PTHR46124:SF2">
    <property type="entry name" value="D-AMINOACYL-TRNA DEACYLASE"/>
    <property type="match status" value="1"/>
</dbReference>
<dbReference type="PROSITE" id="PS01137">
    <property type="entry name" value="TATD_1"/>
    <property type="match status" value="1"/>
</dbReference>
<dbReference type="SUPFAM" id="SSF51556">
    <property type="entry name" value="Metallo-dependent hydrolases"/>
    <property type="match status" value="1"/>
</dbReference>
<dbReference type="InterPro" id="IPR032466">
    <property type="entry name" value="Metal_Hydrolase"/>
</dbReference>
<dbReference type="Gene3D" id="3.20.20.140">
    <property type="entry name" value="Metal-dependent hydrolases"/>
    <property type="match status" value="1"/>
</dbReference>
<dbReference type="RefSeq" id="WP_273585063.1">
    <property type="nucleotide sequence ID" value="NZ_JANHJP010000001.1"/>
</dbReference>
<dbReference type="InterPro" id="IPR015991">
    <property type="entry name" value="TatD/YcfH-like"/>
</dbReference>
<dbReference type="InterPro" id="IPR001130">
    <property type="entry name" value="TatD-like"/>
</dbReference>
<sequence>MLIDTHVHLNFDYFDKVLNKVLERAYKNDIQYFIVPGVDKATNEKAIELASRNKSIKAAVGIHPCHWLNEDPLSIIKYLRHPQVVAVGEIGLDLYHDKSSLLIQKKFLQIQIKLALEYNLPIILHARESFDEIYSMLLPYKGKIRGVFHCLTSHLIEAKKAIELGFYVGLGGIITYKNAIEAQKIVQQIPLDKILLETDAPFLTPFPLDKNKTNEPGFMKIIAEKISYLKQISLKEVTQQTTYNASKLFNLNI</sequence>
<comment type="caution">
    <text evidence="3">The sequence shown here is derived from an EMBL/GenBank/DDBJ whole genome shotgun (WGS) entry which is preliminary data.</text>
</comment>
<dbReference type="PIRSF" id="PIRSF005902">
    <property type="entry name" value="DNase_TatD"/>
    <property type="match status" value="1"/>
</dbReference>
<dbReference type="Proteomes" id="UP001221763">
    <property type="component" value="Unassembled WGS sequence"/>
</dbReference>
<dbReference type="EMBL" id="JANHJP010000001">
    <property type="protein sequence ID" value="MDC9031826.1"/>
    <property type="molecule type" value="Genomic_DNA"/>
</dbReference>
<dbReference type="CDD" id="cd01310">
    <property type="entry name" value="TatD_DNAse"/>
    <property type="match status" value="1"/>
</dbReference>
<keyword evidence="4" id="KW-1185">Reference proteome</keyword>
<evidence type="ECO:0000256" key="2">
    <source>
        <dbReference type="ARBA" id="ARBA00022801"/>
    </source>
</evidence>
<dbReference type="NCBIfam" id="TIGR00010">
    <property type="entry name" value="YchF/TatD family DNA exonuclease"/>
    <property type="match status" value="1"/>
</dbReference>
<evidence type="ECO:0000256" key="1">
    <source>
        <dbReference type="ARBA" id="ARBA00022723"/>
    </source>
</evidence>
<dbReference type="GO" id="GO:0016787">
    <property type="term" value="F:hydrolase activity"/>
    <property type="evidence" value="ECO:0007669"/>
    <property type="project" value="UniProtKB-KW"/>
</dbReference>
<gene>
    <name evidence="3" type="ORF">M8044_000045</name>
</gene>
<evidence type="ECO:0000313" key="3">
    <source>
        <dbReference type="EMBL" id="MDC9031826.1"/>
    </source>
</evidence>
<dbReference type="InterPro" id="IPR018228">
    <property type="entry name" value="DNase_TatD-rel_CS"/>
</dbReference>
<evidence type="ECO:0000313" key="4">
    <source>
        <dbReference type="Proteomes" id="UP001221763"/>
    </source>
</evidence>
<reference evidence="3 4" key="1">
    <citation type="journal article" date="2023" name="Plant">
        <title>Draft Genome Sequence Resource of CBPPT1, a 'Candidatus Phytoplasma trifolii'-Related Strain Associated with Potato Purple Top Disease in the Columbia Basin, U.S.A.</title>
        <authorList>
            <person name="Wei W."/>
            <person name="Shao J."/>
            <person name="Bottner-Parker K.D."/>
            <person name="Zhao Y."/>
        </authorList>
    </citation>
    <scope>NUCLEOTIDE SEQUENCE [LARGE SCALE GENOMIC DNA]</scope>
    <source>
        <strain evidence="3 4">CBPPT1</strain>
    </source>
</reference>
<keyword evidence="1" id="KW-0479">Metal-binding</keyword>